<dbReference type="GO" id="GO:0006397">
    <property type="term" value="P:mRNA processing"/>
    <property type="evidence" value="ECO:0007669"/>
    <property type="project" value="InterPro"/>
</dbReference>
<dbReference type="GO" id="GO:0003723">
    <property type="term" value="F:RNA binding"/>
    <property type="evidence" value="ECO:0007669"/>
    <property type="project" value="UniProtKB-UniRule"/>
</dbReference>
<dbReference type="CDD" id="cd12421">
    <property type="entry name" value="RRM1_PTBP1_hnRNPL_like"/>
    <property type="match status" value="1"/>
</dbReference>
<dbReference type="CTD" id="20325901"/>
<sequence length="757" mass="83987">MSSSSLKRSLPPWLDKPLLKLMKARQKAWKRYRLTSSQGAYNRYKEIRNLVNSEKKRKKQLYEESRQDATGRHAGTTQMGYGSSEFPMEPGPQYSPIQDIWSGDGFSDRFIPKPHGKSDDRGRLPQDPYRVRGSMRVEERHGLSSMVADDDIPQFISSYRPLGSTSNISVYDPSHSHSQKRASTSETKSSTGVKKLKSSFEQSAEEEVPSRVLFIRNLPLDITETEVANLALPFGVISNMVITKRSGLALIELMDQQAAENMVDYYGTVYAPIIRGKGPVVVSFSRHTSLTTTTTSQQVAEAIINANKRYSLSAVQDPITNPRSVIRVQLYQTPVGVHFGYLQFYNLFTQFGTILRIVTFKTGTVPSAFIEFQSPISAHVAVLQTDGANFTLEEAPGSGPCMMRTDFSRQSTVEVRSEDVNCRDFTRNPMPGYGDSDAAAQSQNGLLGSVTPVAPLGLPTIGGVLDYLTEERLSLLDPNVLSELASRMVKPLLKAALNVGGQQSNFFKSQAEVLEHLAPYVPSNTAALGMQSTASLVASSVGKEDSTRTNQSPVVFVSNLNQERITPDTLFTLFGVYGDVQRVKILHNKKDSAMIQLADCNQAQMAVNYLDKVPLYGKQMRCTLSKNMAVTIPVPGKDDSEASAENINQLNREYIGHRLHRFRRPNARYLQNLCAPSKVLHISNLPEQVTEDDLTDVFMRVGGLQVEAVKLVKTPKPMALVQLQDVEKAVTGLIALHDYELVDNMHMRVSFSKSSIR</sequence>
<keyword evidence="1" id="KW-0694">RNA-binding</keyword>
<dbReference type="InterPro" id="IPR055204">
    <property type="entry name" value="HNRNPL_RRM"/>
</dbReference>
<dbReference type="SUPFAM" id="SSF54928">
    <property type="entry name" value="RNA-binding domain, RBD"/>
    <property type="match status" value="3"/>
</dbReference>
<dbReference type="PROSITE" id="PS50102">
    <property type="entry name" value="RRM"/>
    <property type="match status" value="3"/>
</dbReference>
<gene>
    <name evidence="4" type="ORF">T265_11733</name>
</gene>
<proteinExistence type="predicted"/>
<dbReference type="STRING" id="6198.A0A074Z8F7"/>
<evidence type="ECO:0000313" key="5">
    <source>
        <dbReference type="Proteomes" id="UP000054324"/>
    </source>
</evidence>
<feature type="region of interest" description="Disordered" evidence="2">
    <location>
        <begin position="167"/>
        <end position="202"/>
    </location>
</feature>
<dbReference type="KEGG" id="ovi:T265_11733"/>
<protein>
    <recommendedName>
        <fullName evidence="3">RRM domain-containing protein</fullName>
    </recommendedName>
</protein>
<feature type="compositionally biased region" description="Basic and acidic residues" evidence="2">
    <location>
        <begin position="106"/>
        <end position="124"/>
    </location>
</feature>
<dbReference type="NCBIfam" id="TIGR01649">
    <property type="entry name" value="hnRNP-L_PTB"/>
    <property type="match status" value="1"/>
</dbReference>
<dbReference type="Gene3D" id="3.30.70.330">
    <property type="match status" value="4"/>
</dbReference>
<feature type="compositionally biased region" description="Polar residues" evidence="2">
    <location>
        <begin position="181"/>
        <end position="192"/>
    </location>
</feature>
<feature type="region of interest" description="Disordered" evidence="2">
    <location>
        <begin position="55"/>
        <end position="77"/>
    </location>
</feature>
<dbReference type="PANTHER" id="PTHR15592">
    <property type="entry name" value="MATRIN 3/NUCLEAR PROTEIN 220-RELATED"/>
    <property type="match status" value="1"/>
</dbReference>
<evidence type="ECO:0000313" key="4">
    <source>
        <dbReference type="EMBL" id="KER19515.1"/>
    </source>
</evidence>
<evidence type="ECO:0000259" key="3">
    <source>
        <dbReference type="PROSITE" id="PS50102"/>
    </source>
</evidence>
<name>A0A074Z8F7_OPIVI</name>
<dbReference type="GO" id="GO:0005634">
    <property type="term" value="C:nucleus"/>
    <property type="evidence" value="ECO:0007669"/>
    <property type="project" value="InterPro"/>
</dbReference>
<accession>A0A074Z8F7</accession>
<feature type="domain" description="RRM" evidence="3">
    <location>
        <begin position="211"/>
        <end position="287"/>
    </location>
</feature>
<keyword evidence="5" id="KW-1185">Reference proteome</keyword>
<evidence type="ECO:0000256" key="2">
    <source>
        <dbReference type="SAM" id="MobiDB-lite"/>
    </source>
</evidence>
<dbReference type="AlphaFoldDB" id="A0A074Z8F7"/>
<dbReference type="SMART" id="SM00360">
    <property type="entry name" value="RRM"/>
    <property type="match status" value="3"/>
</dbReference>
<evidence type="ECO:0000256" key="1">
    <source>
        <dbReference type="PROSITE-ProRule" id="PRU00176"/>
    </source>
</evidence>
<feature type="region of interest" description="Disordered" evidence="2">
    <location>
        <begin position="105"/>
        <end position="129"/>
    </location>
</feature>
<dbReference type="InterPro" id="IPR006536">
    <property type="entry name" value="HnRNP-L/PTB"/>
</dbReference>
<organism evidence="4 5">
    <name type="scientific">Opisthorchis viverrini</name>
    <name type="common">Southeast Asian liver fluke</name>
    <dbReference type="NCBI Taxonomy" id="6198"/>
    <lineage>
        <taxon>Eukaryota</taxon>
        <taxon>Metazoa</taxon>
        <taxon>Spiralia</taxon>
        <taxon>Lophotrochozoa</taxon>
        <taxon>Platyhelminthes</taxon>
        <taxon>Trematoda</taxon>
        <taxon>Digenea</taxon>
        <taxon>Opisthorchiida</taxon>
        <taxon>Opisthorchiata</taxon>
        <taxon>Opisthorchiidae</taxon>
        <taxon>Opisthorchis</taxon>
    </lineage>
</organism>
<dbReference type="InterPro" id="IPR035979">
    <property type="entry name" value="RBD_domain_sf"/>
</dbReference>
<dbReference type="OrthoDB" id="296632at2759"/>
<dbReference type="FunFam" id="3.30.70.330:FF:000341">
    <property type="entry name" value="Hephaestus, isoform C"/>
    <property type="match status" value="1"/>
</dbReference>
<dbReference type="InterPro" id="IPR012677">
    <property type="entry name" value="Nucleotide-bd_a/b_plait_sf"/>
</dbReference>
<reference evidence="4 5" key="1">
    <citation type="submission" date="2013-11" db="EMBL/GenBank/DDBJ databases">
        <title>Opisthorchis viverrini - life in the bile duct.</title>
        <authorList>
            <person name="Young N.D."/>
            <person name="Nagarajan N."/>
            <person name="Lin S.J."/>
            <person name="Korhonen P.K."/>
            <person name="Jex A.R."/>
            <person name="Hall R.S."/>
            <person name="Safavi-Hemami H."/>
            <person name="Kaewkong W."/>
            <person name="Bertrand D."/>
            <person name="Gao S."/>
            <person name="Seet Q."/>
            <person name="Wongkham S."/>
            <person name="Teh B.T."/>
            <person name="Wongkham C."/>
            <person name="Intapan P.M."/>
            <person name="Maleewong W."/>
            <person name="Yang X."/>
            <person name="Hu M."/>
            <person name="Wang Z."/>
            <person name="Hofmann A."/>
            <person name="Sternberg P.W."/>
            <person name="Tan P."/>
            <person name="Wang J."/>
            <person name="Gasser R.B."/>
        </authorList>
    </citation>
    <scope>NUCLEOTIDE SEQUENCE [LARGE SCALE GENOMIC DNA]</scope>
</reference>
<dbReference type="CDD" id="cd12423">
    <property type="entry name" value="RRM3_PTBP1_like"/>
    <property type="match status" value="1"/>
</dbReference>
<dbReference type="Pfam" id="PF13893">
    <property type="entry name" value="RRM_5"/>
    <property type="match status" value="1"/>
</dbReference>
<dbReference type="Pfam" id="PF22976">
    <property type="entry name" value="RRM_10"/>
    <property type="match status" value="1"/>
</dbReference>
<dbReference type="EMBL" id="KL597190">
    <property type="protein sequence ID" value="KER19515.1"/>
    <property type="molecule type" value="Genomic_DNA"/>
</dbReference>
<dbReference type="Proteomes" id="UP000054324">
    <property type="component" value="Unassembled WGS sequence"/>
</dbReference>
<dbReference type="GeneID" id="20325901"/>
<dbReference type="RefSeq" id="XP_009176735.1">
    <property type="nucleotide sequence ID" value="XM_009178471.1"/>
</dbReference>
<feature type="domain" description="RRM" evidence="3">
    <location>
        <begin position="678"/>
        <end position="754"/>
    </location>
</feature>
<feature type="compositionally biased region" description="Basic and acidic residues" evidence="2">
    <location>
        <begin position="60"/>
        <end position="71"/>
    </location>
</feature>
<dbReference type="InterPro" id="IPR000504">
    <property type="entry name" value="RRM_dom"/>
</dbReference>
<feature type="domain" description="RRM" evidence="3">
    <location>
        <begin position="553"/>
        <end position="627"/>
    </location>
</feature>